<dbReference type="Gene3D" id="2.60.120.260">
    <property type="entry name" value="Galactose-binding domain-like"/>
    <property type="match status" value="1"/>
</dbReference>
<feature type="domain" description="BT-3987-like N-terminal" evidence="1">
    <location>
        <begin position="59"/>
        <end position="159"/>
    </location>
</feature>
<dbReference type="InterPro" id="IPR013728">
    <property type="entry name" value="BT_3987-like_N"/>
</dbReference>
<dbReference type="Pfam" id="PF08522">
    <property type="entry name" value="BT_3987-like_N"/>
    <property type="match status" value="1"/>
</dbReference>
<reference evidence="3" key="1">
    <citation type="submission" date="2016-10" db="EMBL/GenBank/DDBJ databases">
        <authorList>
            <person name="Varghese N."/>
            <person name="Submissions S."/>
        </authorList>
    </citation>
    <scope>NUCLEOTIDE SEQUENCE [LARGE SCALE GENOMIC DNA]</scope>
    <source>
        <strain evidence="3">DSM 24499</strain>
    </source>
</reference>
<proteinExistence type="predicted"/>
<evidence type="ECO:0000313" key="2">
    <source>
        <dbReference type="EMBL" id="SFC70623.1"/>
    </source>
</evidence>
<evidence type="ECO:0000259" key="1">
    <source>
        <dbReference type="Pfam" id="PF08522"/>
    </source>
</evidence>
<dbReference type="PROSITE" id="PS51257">
    <property type="entry name" value="PROKAR_LIPOPROTEIN"/>
    <property type="match status" value="1"/>
</dbReference>
<dbReference type="EMBL" id="FOKV01000007">
    <property type="protein sequence ID" value="SFC70623.1"/>
    <property type="molecule type" value="Genomic_DNA"/>
</dbReference>
<name>A0A1I1LJV5_9FLAO</name>
<gene>
    <name evidence="2" type="ORF">SAMN04487907_107150</name>
</gene>
<accession>A0A1I1LJV5</accession>
<evidence type="ECO:0000313" key="3">
    <source>
        <dbReference type="Proteomes" id="UP000199438"/>
    </source>
</evidence>
<keyword evidence="3" id="KW-1185">Reference proteome</keyword>
<dbReference type="AlphaFoldDB" id="A0A1I1LJV5"/>
<protein>
    <recommendedName>
        <fullName evidence="1">BT-3987-like N-terminal domain-containing protein</fullName>
    </recommendedName>
</protein>
<dbReference type="OrthoDB" id="1041979at2"/>
<dbReference type="STRING" id="1334022.SAMN04487907_107150"/>
<organism evidence="2 3">
    <name type="scientific">Zunongwangia mangrovi</name>
    <dbReference type="NCBI Taxonomy" id="1334022"/>
    <lineage>
        <taxon>Bacteria</taxon>
        <taxon>Pseudomonadati</taxon>
        <taxon>Bacteroidota</taxon>
        <taxon>Flavobacteriia</taxon>
        <taxon>Flavobacteriales</taxon>
        <taxon>Flavobacteriaceae</taxon>
        <taxon>Zunongwangia</taxon>
    </lineage>
</organism>
<sequence length="466" mass="53040">MMVGIKKFNNTMKRLLILIFVASILTACYDDYRVDYSHTTVAFTTADGGSGDPDTMWRTVVKDEGLNLDFGVYLAGVIENNEERYVSYDIDPSLLTGTDYELLPSDYYDLSNPEEFVIPSGNIIGSVNIALDSTRFLNDPLATERHYALPFRLTETNADSILSTQSTKVLVLSYMNRFHGYYDQDVTYTTYDLEGNELNSGAIENVINGTTLSNDLFRTDGMIFRGSDYMMNVDPTDQDNVLLEYYPNPNADNAPQNVAVTDEGVALSTSYVSAWENINAINDDIEPASSTDNSNGAYGNWPNDDIWNWVEYDYGDNVYNFTLSQIYWWTDNGGILLPYDAYLEYWDMENEAWVRVENEVGISGNMFNDTELSVTTNRLRMHFVATASQGILEWRTWGTPVPSAEEQSAVSGITMLDGEENSYDPESSTFTLNYRIDYEFNDFYTIVNSNLVWRNRIRDGVNEWRR</sequence>
<dbReference type="Gene3D" id="2.60.40.1740">
    <property type="entry name" value="hypothetical protein (bacova_03559)"/>
    <property type="match status" value="1"/>
</dbReference>
<dbReference type="Proteomes" id="UP000199438">
    <property type="component" value="Unassembled WGS sequence"/>
</dbReference>